<feature type="compositionally biased region" description="Polar residues" evidence="1">
    <location>
        <begin position="114"/>
        <end position="123"/>
    </location>
</feature>
<protein>
    <submittedName>
        <fullName evidence="2">Uncharacterized protein</fullName>
    </submittedName>
</protein>
<evidence type="ECO:0000313" key="3">
    <source>
        <dbReference type="Proteomes" id="UP001519460"/>
    </source>
</evidence>
<name>A0ABD0LIC5_9CAEN</name>
<evidence type="ECO:0000313" key="2">
    <source>
        <dbReference type="EMBL" id="KAK7498858.1"/>
    </source>
</evidence>
<feature type="region of interest" description="Disordered" evidence="1">
    <location>
        <begin position="24"/>
        <end position="56"/>
    </location>
</feature>
<dbReference type="AlphaFoldDB" id="A0ABD0LIC5"/>
<comment type="caution">
    <text evidence="2">The sequence shown here is derived from an EMBL/GenBank/DDBJ whole genome shotgun (WGS) entry which is preliminary data.</text>
</comment>
<dbReference type="EMBL" id="JACVVK020000048">
    <property type="protein sequence ID" value="KAK7498858.1"/>
    <property type="molecule type" value="Genomic_DNA"/>
</dbReference>
<organism evidence="2 3">
    <name type="scientific">Batillaria attramentaria</name>
    <dbReference type="NCBI Taxonomy" id="370345"/>
    <lineage>
        <taxon>Eukaryota</taxon>
        <taxon>Metazoa</taxon>
        <taxon>Spiralia</taxon>
        <taxon>Lophotrochozoa</taxon>
        <taxon>Mollusca</taxon>
        <taxon>Gastropoda</taxon>
        <taxon>Caenogastropoda</taxon>
        <taxon>Sorbeoconcha</taxon>
        <taxon>Cerithioidea</taxon>
        <taxon>Batillariidae</taxon>
        <taxon>Batillaria</taxon>
    </lineage>
</organism>
<gene>
    <name evidence="2" type="ORF">BaRGS_00009950</name>
</gene>
<proteinExistence type="predicted"/>
<evidence type="ECO:0000256" key="1">
    <source>
        <dbReference type="SAM" id="MobiDB-lite"/>
    </source>
</evidence>
<accession>A0ABD0LIC5</accession>
<feature type="region of interest" description="Disordered" evidence="1">
    <location>
        <begin position="81"/>
        <end position="123"/>
    </location>
</feature>
<keyword evidence="3" id="KW-1185">Reference proteome</keyword>
<sequence length="123" mass="12831">MVPVGVGQGGAAVDMGWGQRARNQFAGQSGHGMGPVIGSSVKQCSTHSSPHQACHRPTSVPLAFSLTATFSTTGTKERSTLALTLRNTGRQYHSLSTKSEEGRNKTSVPGGGNISQYRSADSQ</sequence>
<feature type="compositionally biased region" description="Polar residues" evidence="1">
    <location>
        <begin position="81"/>
        <end position="97"/>
    </location>
</feature>
<reference evidence="2 3" key="1">
    <citation type="journal article" date="2023" name="Sci. Data">
        <title>Genome assembly of the Korean intertidal mud-creeper Batillaria attramentaria.</title>
        <authorList>
            <person name="Patra A.K."/>
            <person name="Ho P.T."/>
            <person name="Jun S."/>
            <person name="Lee S.J."/>
            <person name="Kim Y."/>
            <person name="Won Y.J."/>
        </authorList>
    </citation>
    <scope>NUCLEOTIDE SEQUENCE [LARGE SCALE GENOMIC DNA]</scope>
    <source>
        <strain evidence="2">Wonlab-2016</strain>
    </source>
</reference>
<dbReference type="Proteomes" id="UP001519460">
    <property type="component" value="Unassembled WGS sequence"/>
</dbReference>
<feature type="compositionally biased region" description="Polar residues" evidence="1">
    <location>
        <begin position="40"/>
        <end position="51"/>
    </location>
</feature>